<dbReference type="EMBL" id="CM004387">
    <property type="protein sequence ID" value="KAG8661487.1"/>
    <property type="molecule type" value="Genomic_DNA"/>
</dbReference>
<reference evidence="2" key="1">
    <citation type="journal article" date="2016" name="Nat. Biotechnol.">
        <title>Sequencing wild and cultivated cassava and related species reveals extensive interspecific hybridization and genetic diversity.</title>
        <authorList>
            <person name="Bredeson J.V."/>
            <person name="Lyons J.B."/>
            <person name="Prochnik S.E."/>
            <person name="Wu G.A."/>
            <person name="Ha C.M."/>
            <person name="Edsinger-Gonzales E."/>
            <person name="Grimwood J."/>
            <person name="Schmutz J."/>
            <person name="Rabbi I.Y."/>
            <person name="Egesi C."/>
            <person name="Nauluvula P."/>
            <person name="Lebot V."/>
            <person name="Ndunguru J."/>
            <person name="Mkamilo G."/>
            <person name="Bart R.S."/>
            <person name="Setter T.L."/>
            <person name="Gleadow R.M."/>
            <person name="Kulakow P."/>
            <person name="Ferguson M.E."/>
            <person name="Rounsley S."/>
            <person name="Rokhsar D.S."/>
        </authorList>
    </citation>
    <scope>NUCLEOTIDE SEQUENCE [LARGE SCALE GENOMIC DNA]</scope>
    <source>
        <strain evidence="2">cv. AM560-2</strain>
    </source>
</reference>
<evidence type="ECO:0000313" key="2">
    <source>
        <dbReference type="Proteomes" id="UP000091857"/>
    </source>
</evidence>
<proteinExistence type="predicted"/>
<sequence length="125" mass="13661">MEPQHMEPPLCANGCGFYGSVQNANLCSKAAIEAPTSSIARPSLDGETVAGSCDQTASKSRSNPCNSCNKRLGLMGFNCRCGNAFCRWHRQPEDHACTVDFKELGRELLIKQNPLCKADKLQNRI</sequence>
<accession>A0ACB7I8U9</accession>
<name>A0ACB7I8U9_MANES</name>
<protein>
    <submittedName>
        <fullName evidence="1">Uncharacterized protein</fullName>
    </submittedName>
</protein>
<gene>
    <name evidence="1" type="ORF">MANES_01G008701v8</name>
</gene>
<dbReference type="Proteomes" id="UP000091857">
    <property type="component" value="Chromosome 1"/>
</dbReference>
<comment type="caution">
    <text evidence="1">The sequence shown here is derived from an EMBL/GenBank/DDBJ whole genome shotgun (WGS) entry which is preliminary data.</text>
</comment>
<organism evidence="1 2">
    <name type="scientific">Manihot esculenta</name>
    <name type="common">Cassava</name>
    <name type="synonym">Jatropha manihot</name>
    <dbReference type="NCBI Taxonomy" id="3983"/>
    <lineage>
        <taxon>Eukaryota</taxon>
        <taxon>Viridiplantae</taxon>
        <taxon>Streptophyta</taxon>
        <taxon>Embryophyta</taxon>
        <taxon>Tracheophyta</taxon>
        <taxon>Spermatophyta</taxon>
        <taxon>Magnoliopsida</taxon>
        <taxon>eudicotyledons</taxon>
        <taxon>Gunneridae</taxon>
        <taxon>Pentapetalae</taxon>
        <taxon>rosids</taxon>
        <taxon>fabids</taxon>
        <taxon>Malpighiales</taxon>
        <taxon>Euphorbiaceae</taxon>
        <taxon>Crotonoideae</taxon>
        <taxon>Manihoteae</taxon>
        <taxon>Manihot</taxon>
    </lineage>
</organism>
<evidence type="ECO:0000313" key="1">
    <source>
        <dbReference type="EMBL" id="KAG8661487.1"/>
    </source>
</evidence>
<keyword evidence="2" id="KW-1185">Reference proteome</keyword>